<evidence type="ECO:0000313" key="2">
    <source>
        <dbReference type="Proteomes" id="UP000076420"/>
    </source>
</evidence>
<evidence type="ECO:0000313" key="1">
    <source>
        <dbReference type="EnsemblMetazoa" id="BGLB021872-PA"/>
    </source>
</evidence>
<dbReference type="EnsemblMetazoa" id="BGLB021872-RA">
    <property type="protein sequence ID" value="BGLB021872-PA"/>
    <property type="gene ID" value="BGLB021872"/>
</dbReference>
<protein>
    <submittedName>
        <fullName evidence="1">Uncharacterized protein</fullName>
    </submittedName>
</protein>
<organism evidence="1 2">
    <name type="scientific">Biomphalaria glabrata</name>
    <name type="common">Bloodfluke planorb</name>
    <name type="synonym">Freshwater snail</name>
    <dbReference type="NCBI Taxonomy" id="6526"/>
    <lineage>
        <taxon>Eukaryota</taxon>
        <taxon>Metazoa</taxon>
        <taxon>Spiralia</taxon>
        <taxon>Lophotrochozoa</taxon>
        <taxon>Mollusca</taxon>
        <taxon>Gastropoda</taxon>
        <taxon>Heterobranchia</taxon>
        <taxon>Euthyneura</taxon>
        <taxon>Panpulmonata</taxon>
        <taxon>Hygrophila</taxon>
        <taxon>Lymnaeoidea</taxon>
        <taxon>Planorbidae</taxon>
        <taxon>Biomphalaria</taxon>
    </lineage>
</organism>
<name>A0A2C9KNZ8_BIOGL</name>
<dbReference type="AlphaFoldDB" id="A0A2C9KNZ8"/>
<gene>
    <name evidence="1" type="primary">106070953</name>
</gene>
<accession>A0A2C9KNZ8</accession>
<dbReference type="VEuPathDB" id="VectorBase:BGLAX_029258"/>
<dbReference type="VEuPathDB" id="VectorBase:BGLB021872"/>
<dbReference type="KEGG" id="bgt:106070953"/>
<sequence>MNEAIQGRGENTIDLLIMNDKDIVYKDSVMTPTIATISNDTDVGYFGVQEFLRCTSEENNKQELNSDNKDKEILVRLEEGDPKTLLYLQEEDKDSVTCLKEGSRDTLVSLEDRLTVHGSNLSRPKQEKLSSNVTQNVQLYTLMLTCWVMLRILRLNIQ</sequence>
<reference evidence="1" key="1">
    <citation type="submission" date="2020-05" db="UniProtKB">
        <authorList>
            <consortium name="EnsemblMetazoa"/>
        </authorList>
    </citation>
    <scope>IDENTIFICATION</scope>
    <source>
        <strain evidence="1">BB02</strain>
    </source>
</reference>
<dbReference type="Proteomes" id="UP000076420">
    <property type="component" value="Unassembled WGS sequence"/>
</dbReference>
<proteinExistence type="predicted"/>